<sequence length="212" mass="22953">MRLTKHGHACVRVEQGSSAVVIDPGEFSGADLLRGAHAVLVTHEHFDHVDVPAVTAALRENPDLTVWTNDSVAARFTDVPRERIRVVRHGDTFDAAGMAVHVYGEKHAPTHLAPVRNIGFLIGGEVFHPGDAFTVPEEPVRTLLLPTNAPWLKATEVVDYASRVTPERAYSIHDGLVNEIGTRVIGNILNAAAHSAGGDYQRIPPGEAVELY</sequence>
<dbReference type="AlphaFoldDB" id="A0A7W7RM46"/>
<dbReference type="Pfam" id="PF13483">
    <property type="entry name" value="Lactamase_B_3"/>
    <property type="match status" value="1"/>
</dbReference>
<accession>A0A7W7RM46</accession>
<comment type="caution">
    <text evidence="2">The sequence shown here is derived from an EMBL/GenBank/DDBJ whole genome shotgun (WGS) entry which is preliminary data.</text>
</comment>
<organism evidence="2 3">
    <name type="scientific">Lipingzhangella halophila</name>
    <dbReference type="NCBI Taxonomy" id="1783352"/>
    <lineage>
        <taxon>Bacteria</taxon>
        <taxon>Bacillati</taxon>
        <taxon>Actinomycetota</taxon>
        <taxon>Actinomycetes</taxon>
        <taxon>Streptosporangiales</taxon>
        <taxon>Nocardiopsidaceae</taxon>
        <taxon>Lipingzhangella</taxon>
    </lineage>
</organism>
<dbReference type="InterPro" id="IPR050114">
    <property type="entry name" value="UPF0173_UPF0282_UlaG_hydrolase"/>
</dbReference>
<dbReference type="InterPro" id="IPR036866">
    <property type="entry name" value="RibonucZ/Hydroxyglut_hydro"/>
</dbReference>
<name>A0A7W7RM46_9ACTN</name>
<evidence type="ECO:0000313" key="2">
    <source>
        <dbReference type="EMBL" id="MBB4934494.1"/>
    </source>
</evidence>
<gene>
    <name evidence="2" type="ORF">F4561_005314</name>
</gene>
<dbReference type="PANTHER" id="PTHR43546">
    <property type="entry name" value="UPF0173 METAL-DEPENDENT HYDROLASE MJ1163-RELATED"/>
    <property type="match status" value="1"/>
</dbReference>
<dbReference type="Gene3D" id="3.60.15.10">
    <property type="entry name" value="Ribonuclease Z/Hydroxyacylglutathione hydrolase-like"/>
    <property type="match status" value="1"/>
</dbReference>
<protein>
    <submittedName>
        <fullName evidence="2">L-ascorbate metabolism protein UlaG (Beta-lactamase superfamily)</fullName>
    </submittedName>
</protein>
<dbReference type="RefSeq" id="WP_184582610.1">
    <property type="nucleotide sequence ID" value="NZ_JACHJT010000001.1"/>
</dbReference>
<dbReference type="PANTHER" id="PTHR43546:SF3">
    <property type="entry name" value="UPF0173 METAL-DEPENDENT HYDROLASE MJ1163"/>
    <property type="match status" value="1"/>
</dbReference>
<proteinExistence type="predicted"/>
<evidence type="ECO:0000313" key="3">
    <source>
        <dbReference type="Proteomes" id="UP000523007"/>
    </source>
</evidence>
<evidence type="ECO:0000259" key="1">
    <source>
        <dbReference type="SMART" id="SM00849"/>
    </source>
</evidence>
<keyword evidence="3" id="KW-1185">Reference proteome</keyword>
<dbReference type="SMART" id="SM00849">
    <property type="entry name" value="Lactamase_B"/>
    <property type="match status" value="1"/>
</dbReference>
<dbReference type="InterPro" id="IPR001279">
    <property type="entry name" value="Metallo-B-lactamas"/>
</dbReference>
<dbReference type="SUPFAM" id="SSF56281">
    <property type="entry name" value="Metallo-hydrolase/oxidoreductase"/>
    <property type="match status" value="1"/>
</dbReference>
<dbReference type="EMBL" id="JACHJT010000001">
    <property type="protein sequence ID" value="MBB4934494.1"/>
    <property type="molecule type" value="Genomic_DNA"/>
</dbReference>
<reference evidence="2 3" key="1">
    <citation type="submission" date="2020-08" db="EMBL/GenBank/DDBJ databases">
        <title>Sequencing the genomes of 1000 actinobacteria strains.</title>
        <authorList>
            <person name="Klenk H.-P."/>
        </authorList>
    </citation>
    <scope>NUCLEOTIDE SEQUENCE [LARGE SCALE GENOMIC DNA]</scope>
    <source>
        <strain evidence="2 3">DSM 102030</strain>
    </source>
</reference>
<feature type="domain" description="Metallo-beta-lactamase" evidence="1">
    <location>
        <begin position="7"/>
        <end position="188"/>
    </location>
</feature>
<dbReference type="Proteomes" id="UP000523007">
    <property type="component" value="Unassembled WGS sequence"/>
</dbReference>
<dbReference type="CDD" id="cd06262">
    <property type="entry name" value="metallo-hydrolase-like_MBL-fold"/>
    <property type="match status" value="1"/>
</dbReference>